<evidence type="ECO:0000313" key="3">
    <source>
        <dbReference type="EMBL" id="MBD4335265.1"/>
    </source>
</evidence>
<comment type="caution">
    <text evidence="2">The sequence shown here is derived from an EMBL/GenBank/DDBJ whole genome shotgun (WGS) entry which is preliminary data.</text>
</comment>
<evidence type="ECO:0000256" key="1">
    <source>
        <dbReference type="ARBA" id="ARBA00022649"/>
    </source>
</evidence>
<dbReference type="EMBL" id="JAABFR010000174">
    <property type="protein sequence ID" value="MBD4335265.1"/>
    <property type="molecule type" value="Genomic_DNA"/>
</dbReference>
<reference evidence="2 4" key="1">
    <citation type="submission" date="2014-09" db="EMBL/GenBank/DDBJ databases">
        <authorList>
            <person name="Regsiter A."/>
        </authorList>
    </citation>
    <scope>NUCLEOTIDE SEQUENCE [LARGE SCALE GENOMIC DNA]</scope>
</reference>
<name>A0A0U5F9V8_XANCI</name>
<dbReference type="KEGG" id="xcu:J159_01272"/>
<keyword evidence="4" id="KW-1185">Reference proteome</keyword>
<accession>A0A0U5F9V8</accession>
<dbReference type="InterPro" id="IPR035093">
    <property type="entry name" value="RelE/ParE_toxin_dom_sf"/>
</dbReference>
<dbReference type="Proteomes" id="UP000052230">
    <property type="component" value="Unassembled WGS sequence"/>
</dbReference>
<sequence length="58" mass="6267">MKPAHWRPLALRDVEAAAAWYGEQAGLEVELAFVDALVSAVDMLVQHPSAGASRYAVM</sequence>
<organism evidence="2 4">
    <name type="scientific">Xanthomonas citri pv. citri</name>
    <dbReference type="NCBI Taxonomy" id="611301"/>
    <lineage>
        <taxon>Bacteria</taxon>
        <taxon>Pseudomonadati</taxon>
        <taxon>Pseudomonadota</taxon>
        <taxon>Gammaproteobacteria</taxon>
        <taxon>Lysobacterales</taxon>
        <taxon>Lysobacteraceae</taxon>
        <taxon>Xanthomonas</taxon>
    </lineage>
</organism>
<dbReference type="KEGG" id="xcn:J169_01271"/>
<evidence type="ECO:0000313" key="4">
    <source>
        <dbReference type="Proteomes" id="UP000052230"/>
    </source>
</evidence>
<dbReference type="AlphaFoldDB" id="A0A0U5F9V8"/>
<dbReference type="EMBL" id="CCXZ01000101">
    <property type="protein sequence ID" value="CEG15353.1"/>
    <property type="molecule type" value="Genomic_DNA"/>
</dbReference>
<dbReference type="KEGG" id="xcr:J163_01271"/>
<dbReference type="InterPro" id="IPR007712">
    <property type="entry name" value="RelE/ParE_toxin"/>
</dbReference>
<dbReference type="KEGG" id="xcw:J162_01271"/>
<dbReference type="KEGG" id="xcf:J172_01266"/>
<dbReference type="Proteomes" id="UP000653002">
    <property type="component" value="Unassembled WGS sequence"/>
</dbReference>
<dbReference type="Gene3D" id="3.30.2310.20">
    <property type="entry name" value="RelE-like"/>
    <property type="match status" value="1"/>
</dbReference>
<keyword evidence="1" id="KW-1277">Toxin-antitoxin system</keyword>
<dbReference type="RefSeq" id="WP_003483902.1">
    <property type="nucleotide sequence ID" value="NZ_CAVLHP010000050.1"/>
</dbReference>
<dbReference type="KEGG" id="xcm:J164_01271"/>
<evidence type="ECO:0000313" key="2">
    <source>
        <dbReference type="EMBL" id="CEG15353.1"/>
    </source>
</evidence>
<dbReference type="Pfam" id="PF05016">
    <property type="entry name" value="ParE_toxin"/>
    <property type="match status" value="1"/>
</dbReference>
<reference evidence="3" key="2">
    <citation type="submission" date="2020-01" db="EMBL/GenBank/DDBJ databases">
        <authorList>
            <person name="Richard D."/>
        </authorList>
    </citation>
    <scope>NUCLEOTIDE SEQUENCE</scope>
    <source>
        <strain evidence="3">JP541</strain>
    </source>
</reference>
<gene>
    <name evidence="3" type="ORF">GUH15_04070</name>
    <name evidence="2" type="ORF">XAC3562_190041</name>
</gene>
<proteinExistence type="predicted"/>
<protein>
    <submittedName>
        <fullName evidence="3">Type II toxin-antitoxin system RelE/ParE family toxin</fullName>
    </submittedName>
</protein>